<evidence type="ECO:0000256" key="8">
    <source>
        <dbReference type="ARBA" id="ARBA00022989"/>
    </source>
</evidence>
<dbReference type="PATRIC" id="fig|760154.4.peg.2552"/>
<dbReference type="InterPro" id="IPR005503">
    <property type="entry name" value="FliL"/>
</dbReference>
<evidence type="ECO:0000256" key="1">
    <source>
        <dbReference type="ARBA" id="ARBA00002254"/>
    </source>
</evidence>
<keyword evidence="6 10" id="KW-0812">Transmembrane</keyword>
<keyword evidence="5 10" id="KW-0145">Chemotaxis</keyword>
<sequence length="150" mass="17333">MFNERLLKISLAFIALLILFGIFMLNYALKDDDSRSSYENIPQQKSAKRSTNANEVSLDTIYINIKSPKFKILKADIALEMKSAESKKALQGNMQNVRNVMLRYLNEMEAKGLETNEGKDRLKEELITLLEENFGYDVERIYLKNFILSP</sequence>
<dbReference type="HOGENOM" id="CLU_1739586_0_0_7"/>
<evidence type="ECO:0000256" key="5">
    <source>
        <dbReference type="ARBA" id="ARBA00022500"/>
    </source>
</evidence>
<evidence type="ECO:0000256" key="4">
    <source>
        <dbReference type="ARBA" id="ARBA00022475"/>
    </source>
</evidence>
<dbReference type="GO" id="GO:0006935">
    <property type="term" value="P:chemotaxis"/>
    <property type="evidence" value="ECO:0007669"/>
    <property type="project" value="UniProtKB-KW"/>
</dbReference>
<keyword evidence="4 10" id="KW-1003">Cell membrane</keyword>
<evidence type="ECO:0000313" key="12">
    <source>
        <dbReference type="Proteomes" id="UP000006176"/>
    </source>
</evidence>
<keyword evidence="7 10" id="KW-0283">Flagellar rotation</keyword>
<proteinExistence type="inferred from homology"/>
<gene>
    <name evidence="11" type="ordered locus">Sulba_2558</name>
</gene>
<keyword evidence="11" id="KW-0969">Cilium</keyword>
<comment type="subcellular location">
    <subcellularLocation>
        <location evidence="2">Cell membrane</location>
        <topology evidence="2">Single-pass membrane protein</topology>
    </subcellularLocation>
</comment>
<comment type="function">
    <text evidence="1 10">Controls the rotational direction of flagella during chemotaxis.</text>
</comment>
<feature type="transmembrane region" description="Helical" evidence="10">
    <location>
        <begin position="6"/>
        <end position="29"/>
    </location>
</feature>
<dbReference type="PANTHER" id="PTHR35091">
    <property type="entry name" value="FLAGELLAR PROTEIN FLIL"/>
    <property type="match status" value="1"/>
</dbReference>
<name>I3Y0U6_SULBS</name>
<evidence type="ECO:0000256" key="10">
    <source>
        <dbReference type="RuleBase" id="RU364125"/>
    </source>
</evidence>
<evidence type="ECO:0000256" key="7">
    <source>
        <dbReference type="ARBA" id="ARBA00022779"/>
    </source>
</evidence>
<dbReference type="Pfam" id="PF03748">
    <property type="entry name" value="FliL"/>
    <property type="match status" value="1"/>
</dbReference>
<dbReference type="OrthoDB" id="5339741at2"/>
<evidence type="ECO:0000256" key="2">
    <source>
        <dbReference type="ARBA" id="ARBA00004162"/>
    </source>
</evidence>
<comment type="similarity">
    <text evidence="3 10">Belongs to the FliL family.</text>
</comment>
<accession>I3Y0U6</accession>
<dbReference type="EMBL" id="CP003333">
    <property type="protein sequence ID" value="AFL69820.1"/>
    <property type="molecule type" value="Genomic_DNA"/>
</dbReference>
<dbReference type="GO" id="GO:0009425">
    <property type="term" value="C:bacterial-type flagellum basal body"/>
    <property type="evidence" value="ECO:0007669"/>
    <property type="project" value="InterPro"/>
</dbReference>
<keyword evidence="9 10" id="KW-0472">Membrane</keyword>
<dbReference type="eggNOG" id="COG1580">
    <property type="taxonomic scope" value="Bacteria"/>
</dbReference>
<dbReference type="AlphaFoldDB" id="I3Y0U6"/>
<dbReference type="RefSeq" id="WP_014770683.1">
    <property type="nucleotide sequence ID" value="NC_018002.1"/>
</dbReference>
<reference evidence="11 12" key="1">
    <citation type="submission" date="2012-06" db="EMBL/GenBank/DDBJ databases">
        <title>Complete sequence of Sulfurospirillum barnesii SES-3.</title>
        <authorList>
            <consortium name="US DOE Joint Genome Institute"/>
            <person name="Lucas S."/>
            <person name="Han J."/>
            <person name="Lapidus A."/>
            <person name="Cheng J.-F."/>
            <person name="Goodwin L."/>
            <person name="Pitluck S."/>
            <person name="Peters L."/>
            <person name="Ovchinnikova G."/>
            <person name="Lu M."/>
            <person name="Detter J.C."/>
            <person name="Han C."/>
            <person name="Tapia R."/>
            <person name="Land M."/>
            <person name="Hauser L."/>
            <person name="Kyrpides N."/>
            <person name="Ivanova N."/>
            <person name="Pagani I."/>
            <person name="Stolz J."/>
            <person name="Arkin A."/>
            <person name="Dehal P."/>
            <person name="Oremland R."/>
            <person name="Saltikov C."/>
            <person name="Basu P."/>
            <person name="Hollibaugh J."/>
            <person name="Newman D."/>
            <person name="Stolyar S."/>
            <person name="Hazen T."/>
            <person name="Woyke T."/>
        </authorList>
    </citation>
    <scope>NUCLEOTIDE SEQUENCE [LARGE SCALE GENOMIC DNA]</scope>
    <source>
        <strain evidence="12">ATCC 700032 / DSM 10660 / SES-3</strain>
    </source>
</reference>
<keyword evidence="11" id="KW-0282">Flagellum</keyword>
<protein>
    <recommendedName>
        <fullName evidence="10">Flagellar protein FliL</fullName>
    </recommendedName>
</protein>
<dbReference type="KEGG" id="sba:Sulba_2558"/>
<dbReference type="GO" id="GO:0071978">
    <property type="term" value="P:bacterial-type flagellum-dependent swarming motility"/>
    <property type="evidence" value="ECO:0007669"/>
    <property type="project" value="TreeGrafter"/>
</dbReference>
<organism evidence="11 12">
    <name type="scientific">Sulfurospirillum barnesii (strain ATCC 700032 / DSM 10660 / SES-3)</name>
    <dbReference type="NCBI Taxonomy" id="760154"/>
    <lineage>
        <taxon>Bacteria</taxon>
        <taxon>Pseudomonadati</taxon>
        <taxon>Campylobacterota</taxon>
        <taxon>Epsilonproteobacteria</taxon>
        <taxon>Campylobacterales</taxon>
        <taxon>Sulfurospirillaceae</taxon>
        <taxon>Sulfurospirillum</taxon>
    </lineage>
</organism>
<keyword evidence="8 10" id="KW-1133">Transmembrane helix</keyword>
<keyword evidence="12" id="KW-1185">Reference proteome</keyword>
<evidence type="ECO:0000313" key="11">
    <source>
        <dbReference type="EMBL" id="AFL69820.1"/>
    </source>
</evidence>
<evidence type="ECO:0000256" key="3">
    <source>
        <dbReference type="ARBA" id="ARBA00008281"/>
    </source>
</evidence>
<dbReference type="PANTHER" id="PTHR35091:SF2">
    <property type="entry name" value="FLAGELLAR PROTEIN FLIL"/>
    <property type="match status" value="1"/>
</dbReference>
<evidence type="ECO:0000256" key="6">
    <source>
        <dbReference type="ARBA" id="ARBA00022692"/>
    </source>
</evidence>
<dbReference type="Proteomes" id="UP000006176">
    <property type="component" value="Chromosome"/>
</dbReference>
<keyword evidence="11" id="KW-0966">Cell projection</keyword>
<dbReference type="GO" id="GO:0005886">
    <property type="term" value="C:plasma membrane"/>
    <property type="evidence" value="ECO:0007669"/>
    <property type="project" value="UniProtKB-SubCell"/>
</dbReference>
<evidence type="ECO:0000256" key="9">
    <source>
        <dbReference type="ARBA" id="ARBA00023136"/>
    </source>
</evidence>
<dbReference type="STRING" id="760154.Sulba_2558"/>